<dbReference type="GeneTree" id="ENSGT00940000155286"/>
<dbReference type="SMART" id="SM00233">
    <property type="entry name" value="PH"/>
    <property type="match status" value="2"/>
</dbReference>
<dbReference type="PROSITE" id="PS50003">
    <property type="entry name" value="PH_DOMAIN"/>
    <property type="match status" value="2"/>
</dbReference>
<feature type="region of interest" description="Disordered" evidence="8">
    <location>
        <begin position="449"/>
        <end position="479"/>
    </location>
</feature>
<feature type="compositionally biased region" description="Low complexity" evidence="8">
    <location>
        <begin position="303"/>
        <end position="319"/>
    </location>
</feature>
<evidence type="ECO:0000256" key="3">
    <source>
        <dbReference type="ARBA" id="ARBA00022553"/>
    </source>
</evidence>
<dbReference type="OMA" id="DGTWKKH"/>
<reference evidence="10" key="1">
    <citation type="submission" date="2021-04" db="EMBL/GenBank/DDBJ databases">
        <authorList>
            <consortium name="Wellcome Sanger Institute Data Sharing"/>
        </authorList>
    </citation>
    <scope>NUCLEOTIDE SEQUENCE [LARGE SCALE GENOMIC DNA]</scope>
</reference>
<name>A0A3Q1IX35_ANATE</name>
<dbReference type="PANTHER" id="PTHR17271:SF9">
    <property type="entry name" value="MYOSIN PHOSPHATASE RHO-INTERACTING PROTEIN"/>
    <property type="match status" value="1"/>
</dbReference>
<feature type="region of interest" description="Disordered" evidence="8">
    <location>
        <begin position="667"/>
        <end position="794"/>
    </location>
</feature>
<dbReference type="PANTHER" id="PTHR17271">
    <property type="entry name" value="PLECKSTRIN HOMOLOGY PH DOMAIN-CONTAINING PROTEIN"/>
    <property type="match status" value="1"/>
</dbReference>
<evidence type="ECO:0000313" key="11">
    <source>
        <dbReference type="Proteomes" id="UP000265040"/>
    </source>
</evidence>
<comment type="subcellular location">
    <subcellularLocation>
        <location evidence="1">Cytoplasm</location>
        <location evidence="1">Cytoskeleton</location>
    </subcellularLocation>
</comment>
<evidence type="ECO:0000256" key="6">
    <source>
        <dbReference type="ARBA" id="ARBA00023212"/>
    </source>
</evidence>
<feature type="region of interest" description="Disordered" evidence="8">
    <location>
        <begin position="1200"/>
        <end position="1227"/>
    </location>
</feature>
<feature type="compositionally biased region" description="Polar residues" evidence="8">
    <location>
        <begin position="320"/>
        <end position="338"/>
    </location>
</feature>
<evidence type="ECO:0000256" key="8">
    <source>
        <dbReference type="SAM" id="MobiDB-lite"/>
    </source>
</evidence>
<evidence type="ECO:0000259" key="9">
    <source>
        <dbReference type="PROSITE" id="PS50003"/>
    </source>
</evidence>
<dbReference type="CDD" id="cd13275">
    <property type="entry name" value="PH_M-RIP"/>
    <property type="match status" value="1"/>
</dbReference>
<feature type="compositionally biased region" description="Polar residues" evidence="8">
    <location>
        <begin position="461"/>
        <end position="474"/>
    </location>
</feature>
<dbReference type="InterPro" id="IPR001849">
    <property type="entry name" value="PH_domain"/>
</dbReference>
<dbReference type="InterPro" id="IPR052223">
    <property type="entry name" value="Actin_Cytoskeleton_Reg"/>
</dbReference>
<feature type="compositionally biased region" description="Low complexity" evidence="8">
    <location>
        <begin position="347"/>
        <end position="365"/>
    </location>
</feature>
<proteinExistence type="predicted"/>
<evidence type="ECO:0000256" key="7">
    <source>
        <dbReference type="SAM" id="Coils"/>
    </source>
</evidence>
<sequence length="1245" mass="139623">MSFKDNPCRKFQANIFNKSKCQNCFKPRESHLLNEEDLTQAKPIYGGWLLLAPEGTNFDNPLHRSRKWQRRFFVLYEHGLLRYALDEMPSTLPQGTINMNQCSDVIDGESRTGQKNSLCILTPEKEHFIRAECKEIINGWQEALTVYPRTNKQNQKKKRKVDPPTHQGGVTPRHCFSTEDMNGHPEPGPAKVTVTSSSGGSIPCLPSSIASAERVPMSRATLWQEESRWSRATIPCSRSASCLSQLGQSQPDSSITTQDDGGTVTTGRKVRVESGYFSLEKTKSEPSPHSAQHSQPLQPPQHLPLSSSASSCSLGAPSSRYSSESEPQTSPYQPSQDPLPSPGALVSPSYSTISSSQSSLDSEPSGTTPPWEGHSGSGGSIGGGGRVGRSGREYAALSDVPRARRLNYREAFRSDKKRQELRARTRSPGREEVARLFGEERRRSQIISRFEGGQHVDRMDTSSSSEPSATTMLIQRQGRSERRYLANKHELSLDAGKDRSVPDVSSSTFANLRRAKSLDRRVTESSMTPDLLNFKKGWMTKLYEDGVWKKHWFVLTDQSLKYYKDSIAEEASELDGEIDLSTCYDVKEFPVQRNYGFQILCKEGACTLSAMTSGIRRNWIQAIMKNVRPTIAPDVTRSLLDENLKAQVMLEPCTTLANLEPCLSNEAPKSDVHIQPAGNNASAPPSEPRKSRVRERRREGRSKTFDWSEFKMQQSEKPVKERADTVDLSSSFSTTSSYCSPSTSPSSLASSPVSTSTLQTSSVSGVSPSSVAEEVEKENVRRTVPPHSTTSASHMPNTVTVTMASTLNSTPLVQPLTPESQEQGKMEVDHPAAMHSASEDRDNRTTDVHEEIEQRWHQVETIPLREEKQVPITTALGNSGNSDRLPSSELAALLDKELGHKQKELDRLQKENNLLKEQLEDALGREQNAREGYVLQATCERGFAAMEETHQKVIEDLHRQHQREISKLMEERERLLAEETAATIAAIEAMKNAHKEELEKTQRSQLSGLNSDIDELRLQYEEELQSIQRELEVLSEQYSQKCLENAHLSQALEAERQALRQCQRENQELNAHNQELNNRLTTEITRMRSCFSGETALSPLTQGKDVYELEVLLRIKESEIQYLKQEIHSLKDELQSALRDKKYATDKYKDIYTELSIVKAKADCDISKLREKLLIATEALGERTVDGTVTSGYDIMKSKSNPDFMKKEQSATSRQSRGVRSKSLKEGLTVQERMKLFEAKDSKKI</sequence>
<dbReference type="InterPro" id="IPR039597">
    <property type="entry name" value="M-RIP_PH"/>
</dbReference>
<dbReference type="Ensembl" id="ENSATET00000024162.3">
    <property type="protein sequence ID" value="ENSATEP00000023779.2"/>
    <property type="gene ID" value="ENSATEG00000016451.3"/>
</dbReference>
<feature type="compositionally biased region" description="Low complexity" evidence="8">
    <location>
        <begin position="287"/>
        <end position="296"/>
    </location>
</feature>
<keyword evidence="2" id="KW-0963">Cytoplasm</keyword>
<dbReference type="Pfam" id="PF00169">
    <property type="entry name" value="PH"/>
    <property type="match status" value="2"/>
</dbReference>
<dbReference type="STRING" id="64144.ENSATEP00000023779"/>
<feature type="coiled-coil region" evidence="7">
    <location>
        <begin position="891"/>
        <end position="925"/>
    </location>
</feature>
<keyword evidence="4 7" id="KW-0175">Coiled coil</keyword>
<dbReference type="GO" id="GO:0051015">
    <property type="term" value="F:actin filament binding"/>
    <property type="evidence" value="ECO:0007669"/>
    <property type="project" value="TreeGrafter"/>
</dbReference>
<feature type="compositionally biased region" description="Gly residues" evidence="8">
    <location>
        <begin position="375"/>
        <end position="388"/>
    </location>
</feature>
<dbReference type="SUPFAM" id="SSF50729">
    <property type="entry name" value="PH domain-like"/>
    <property type="match status" value="2"/>
</dbReference>
<dbReference type="InterPro" id="IPR011993">
    <property type="entry name" value="PH-like_dom_sf"/>
</dbReference>
<dbReference type="FunFam" id="2.30.29.30:FF:000133">
    <property type="entry name" value="myosin phosphatase Rho-interacting protein isoform X1"/>
    <property type="match status" value="1"/>
</dbReference>
<evidence type="ECO:0000256" key="2">
    <source>
        <dbReference type="ARBA" id="ARBA00022490"/>
    </source>
</evidence>
<organism evidence="10 11">
    <name type="scientific">Anabas testudineus</name>
    <name type="common">Climbing perch</name>
    <name type="synonym">Anthias testudineus</name>
    <dbReference type="NCBI Taxonomy" id="64144"/>
    <lineage>
        <taxon>Eukaryota</taxon>
        <taxon>Metazoa</taxon>
        <taxon>Chordata</taxon>
        <taxon>Craniata</taxon>
        <taxon>Vertebrata</taxon>
        <taxon>Euteleostomi</taxon>
        <taxon>Actinopterygii</taxon>
        <taxon>Neopterygii</taxon>
        <taxon>Teleostei</taxon>
        <taxon>Neoteleostei</taxon>
        <taxon>Acanthomorphata</taxon>
        <taxon>Anabantaria</taxon>
        <taxon>Anabantiformes</taxon>
        <taxon>Anabantoidei</taxon>
        <taxon>Anabantidae</taxon>
        <taxon>Anabas</taxon>
    </lineage>
</organism>
<feature type="region of interest" description="Disordered" evidence="8">
    <location>
        <begin position="280"/>
        <end position="398"/>
    </location>
</feature>
<feature type="domain" description="PH" evidence="9">
    <location>
        <begin position="42"/>
        <end position="149"/>
    </location>
</feature>
<feature type="domain" description="PH" evidence="9">
    <location>
        <begin position="532"/>
        <end position="628"/>
    </location>
</feature>
<gene>
    <name evidence="10" type="primary">MPRIP</name>
</gene>
<evidence type="ECO:0000256" key="5">
    <source>
        <dbReference type="ARBA" id="ARBA00023203"/>
    </source>
</evidence>
<keyword evidence="3" id="KW-0597">Phosphoprotein</keyword>
<dbReference type="AlphaFoldDB" id="A0A3Q1IX35"/>
<reference evidence="10" key="2">
    <citation type="submission" date="2025-08" db="UniProtKB">
        <authorList>
            <consortium name="Ensembl"/>
        </authorList>
    </citation>
    <scope>IDENTIFICATION</scope>
</reference>
<reference evidence="10" key="3">
    <citation type="submission" date="2025-09" db="UniProtKB">
        <authorList>
            <consortium name="Ensembl"/>
        </authorList>
    </citation>
    <scope>IDENTIFICATION</scope>
</reference>
<dbReference type="CDD" id="cd01236">
    <property type="entry name" value="PH_RIP"/>
    <property type="match status" value="1"/>
</dbReference>
<dbReference type="Gene3D" id="2.30.29.30">
    <property type="entry name" value="Pleckstrin-homology domain (PH domain)/Phosphotyrosine-binding domain (PTB)"/>
    <property type="match status" value="2"/>
</dbReference>
<feature type="region of interest" description="Disordered" evidence="8">
    <location>
        <begin position="148"/>
        <end position="200"/>
    </location>
</feature>
<dbReference type="Proteomes" id="UP000265040">
    <property type="component" value="Chromosome 19"/>
</dbReference>
<feature type="compositionally biased region" description="Low complexity" evidence="8">
    <location>
        <begin position="729"/>
        <end position="772"/>
    </location>
</feature>
<feature type="compositionally biased region" description="Basic and acidic residues" evidence="8">
    <location>
        <begin position="696"/>
        <end position="709"/>
    </location>
</feature>
<evidence type="ECO:0000313" key="10">
    <source>
        <dbReference type="Ensembl" id="ENSATEP00000023779.2"/>
    </source>
</evidence>
<feature type="coiled-coil region" evidence="7">
    <location>
        <begin position="1113"/>
        <end position="1140"/>
    </location>
</feature>
<evidence type="ECO:0000256" key="4">
    <source>
        <dbReference type="ARBA" id="ARBA00023054"/>
    </source>
</evidence>
<accession>A0A3Q1IX35</accession>
<feature type="compositionally biased region" description="Polar residues" evidence="8">
    <location>
        <begin position="244"/>
        <end position="255"/>
    </location>
</feature>
<keyword evidence="11" id="KW-1185">Reference proteome</keyword>
<keyword evidence="5" id="KW-0009">Actin-binding</keyword>
<keyword evidence="6" id="KW-0206">Cytoskeleton</keyword>
<feature type="region of interest" description="Disordered" evidence="8">
    <location>
        <begin position="244"/>
        <end position="265"/>
    </location>
</feature>
<protein>
    <recommendedName>
        <fullName evidence="9">PH domain-containing protein</fullName>
    </recommendedName>
</protein>
<evidence type="ECO:0000256" key="1">
    <source>
        <dbReference type="ARBA" id="ARBA00004245"/>
    </source>
</evidence>
<feature type="region of interest" description="Disordered" evidence="8">
    <location>
        <begin position="415"/>
        <end position="437"/>
    </location>
</feature>
<dbReference type="GO" id="GO:0015629">
    <property type="term" value="C:actin cytoskeleton"/>
    <property type="evidence" value="ECO:0007669"/>
    <property type="project" value="TreeGrafter"/>
</dbReference>
<feature type="compositionally biased region" description="Low complexity" evidence="8">
    <location>
        <begin position="256"/>
        <end position="265"/>
    </location>
</feature>
<feature type="coiled-coil region" evidence="7">
    <location>
        <begin position="954"/>
        <end position="1079"/>
    </location>
</feature>